<comment type="caution">
    <text evidence="1">The sequence shown here is derived from an EMBL/GenBank/DDBJ whole genome shotgun (WGS) entry which is preliminary data.</text>
</comment>
<dbReference type="Proteomes" id="UP000178817">
    <property type="component" value="Unassembled WGS sequence"/>
</dbReference>
<gene>
    <name evidence="1" type="ORF">A3B07_02450</name>
</gene>
<dbReference type="STRING" id="1802726.A3B07_02450"/>
<reference evidence="1 2" key="1">
    <citation type="journal article" date="2016" name="Nat. Commun.">
        <title>Thousands of microbial genomes shed light on interconnected biogeochemical processes in an aquifer system.</title>
        <authorList>
            <person name="Anantharaman K."/>
            <person name="Brown C.T."/>
            <person name="Hug L.A."/>
            <person name="Sharon I."/>
            <person name="Castelle C.J."/>
            <person name="Probst A.J."/>
            <person name="Thomas B.C."/>
            <person name="Singh A."/>
            <person name="Wilkins M.J."/>
            <person name="Karaoz U."/>
            <person name="Brodie E.L."/>
            <person name="Williams K.H."/>
            <person name="Hubbard S.S."/>
            <person name="Banfield J.F."/>
        </authorList>
    </citation>
    <scope>NUCLEOTIDE SEQUENCE [LARGE SCALE GENOMIC DNA]</scope>
</reference>
<dbReference type="InterPro" id="IPR014717">
    <property type="entry name" value="Transl_elong_EF1B/ribsomal_bS6"/>
</dbReference>
<proteinExistence type="predicted"/>
<dbReference type="AlphaFoldDB" id="A0A1G2SDC4"/>
<organism evidence="1 2">
    <name type="scientific">Candidatus Yonathbacteria bacterium RIFCSPLOWO2_01_FULL_43_27</name>
    <dbReference type="NCBI Taxonomy" id="1802726"/>
    <lineage>
        <taxon>Bacteria</taxon>
        <taxon>Candidatus Yonathiibacteriota</taxon>
    </lineage>
</organism>
<protein>
    <submittedName>
        <fullName evidence="1">Uncharacterized protein</fullName>
    </submittedName>
</protein>
<evidence type="ECO:0000313" key="1">
    <source>
        <dbReference type="EMBL" id="OHA82461.1"/>
    </source>
</evidence>
<name>A0A1G2SDC4_9BACT</name>
<accession>A0A1G2SDC4</accession>
<dbReference type="EMBL" id="MHUV01000006">
    <property type="protein sequence ID" value="OHA82461.1"/>
    <property type="molecule type" value="Genomic_DNA"/>
</dbReference>
<evidence type="ECO:0000313" key="2">
    <source>
        <dbReference type="Proteomes" id="UP000178817"/>
    </source>
</evidence>
<dbReference type="Gene3D" id="3.30.70.60">
    <property type="match status" value="1"/>
</dbReference>
<sequence length="222" mass="24125">MIKPILSLIVIVISAGFAFLYVRPAYERLDTKKADLAMLNETLTNADEVQKIIRETKENMESITPAEYTRFEAFLPEKIDEIRFVNNIVHMGVQRNIAVDEIKISKIGDGGAGGSVPAGASATAGVSKVFSLSQLSDETTANPSPTNSSSAGMFASHSVSFSFVATYPVTLLFLGDLERSLGLINVNNLTLEEYKDTSKNKKTSGSSVPLYRSTVEIETYSL</sequence>